<dbReference type="GO" id="GO:2000001">
    <property type="term" value="P:regulation of DNA damage checkpoint"/>
    <property type="evidence" value="ECO:0007669"/>
    <property type="project" value="TreeGrafter"/>
</dbReference>
<proteinExistence type="inferred from homology"/>
<keyword evidence="4" id="KW-0677">Repeat</keyword>
<evidence type="ECO:0000313" key="7">
    <source>
        <dbReference type="EMBL" id="PPQ86857.1"/>
    </source>
</evidence>
<dbReference type="InterPro" id="IPR001680">
    <property type="entry name" value="WD40_rpt"/>
</dbReference>
<evidence type="ECO:0000256" key="2">
    <source>
        <dbReference type="ARBA" id="ARBA00021132"/>
    </source>
</evidence>
<dbReference type="GO" id="GO:0003677">
    <property type="term" value="F:DNA binding"/>
    <property type="evidence" value="ECO:0007669"/>
    <property type="project" value="UniProtKB-UniRule"/>
</dbReference>
<evidence type="ECO:0000256" key="1">
    <source>
        <dbReference type="ARBA" id="ARBA00005434"/>
    </source>
</evidence>
<reference evidence="7 8" key="1">
    <citation type="journal article" date="2018" name="Evol. Lett.">
        <title>Horizontal gene cluster transfer increased hallucinogenic mushroom diversity.</title>
        <authorList>
            <person name="Reynolds H.T."/>
            <person name="Vijayakumar V."/>
            <person name="Gluck-Thaler E."/>
            <person name="Korotkin H.B."/>
            <person name="Matheny P.B."/>
            <person name="Slot J.C."/>
        </authorList>
    </citation>
    <scope>NUCLEOTIDE SEQUENCE [LARGE SCALE GENOMIC DNA]</scope>
    <source>
        <strain evidence="7 8">2631</strain>
    </source>
</reference>
<dbReference type="InterPro" id="IPR036322">
    <property type="entry name" value="WD40_repeat_dom_sf"/>
</dbReference>
<gene>
    <name evidence="7" type="ORF">CVT25_012575</name>
</gene>
<feature type="non-terminal residue" evidence="7">
    <location>
        <position position="1"/>
    </location>
</feature>
<dbReference type="InterPro" id="IPR050853">
    <property type="entry name" value="WD_repeat_DNA-damage-binding"/>
</dbReference>
<protein>
    <recommendedName>
        <fullName evidence="2 5">DNA damage-binding protein CMR1</fullName>
    </recommendedName>
</protein>
<comment type="similarity">
    <text evidence="1 5">Belongs to the WD repeat DDB2/WDR76 family.</text>
</comment>
<dbReference type="STRING" id="93625.A0A409X816"/>
<dbReference type="InterPro" id="IPR015943">
    <property type="entry name" value="WD40/YVTN_repeat-like_dom_sf"/>
</dbReference>
<keyword evidence="8" id="KW-1185">Reference proteome</keyword>
<name>A0A409X816_PSICY</name>
<organism evidence="7 8">
    <name type="scientific">Psilocybe cyanescens</name>
    <dbReference type="NCBI Taxonomy" id="93625"/>
    <lineage>
        <taxon>Eukaryota</taxon>
        <taxon>Fungi</taxon>
        <taxon>Dikarya</taxon>
        <taxon>Basidiomycota</taxon>
        <taxon>Agaricomycotina</taxon>
        <taxon>Agaricomycetes</taxon>
        <taxon>Agaricomycetidae</taxon>
        <taxon>Agaricales</taxon>
        <taxon>Agaricineae</taxon>
        <taxon>Strophariaceae</taxon>
        <taxon>Psilocybe</taxon>
    </lineage>
</organism>
<feature type="region of interest" description="Disordered" evidence="6">
    <location>
        <begin position="28"/>
        <end position="88"/>
    </location>
</feature>
<evidence type="ECO:0000256" key="4">
    <source>
        <dbReference type="ARBA" id="ARBA00022737"/>
    </source>
</evidence>
<dbReference type="AlphaFoldDB" id="A0A409X816"/>
<feature type="compositionally biased region" description="Low complexity" evidence="6">
    <location>
        <begin position="30"/>
        <end position="40"/>
    </location>
</feature>
<sequence>ELEREANIAKNRALFEDLGLKDAVKTLGTSASKSSISAAKPVQPKRVKRARSEVEVQPRRQSRRLLTKLHNDRDETPEERKRREQEEQVEFAKHAEARLEAEEKARLAKRPRHDTLNFKTLAEADEPQDISQLSETMQDLAQNTIPRRVGNPEDFVYKEEAKHQKEVKSLREKVQNLKVISRAKVTTNRIYCAAYHSDITKDLLFFGDKHGQLGIWDARAHPDEQNDDEDIAPENREGGKYWRLQLHWPATSKSSISNIKLDPIDTHKLYTSSYDCTIRSLSFVLGSSTEIYSTDGNTLISSIDLPVTGQEMWLSDSNGGATHLDLRQDKSKARRYELSETKIGSISINPTRPNFLLTASNSRYLKIWDTRKLSNMSIELLGEDTSEETLDFNASLVNEHLAIDAGKGGFRGEWKHDKSASSAYWDPRGRSIVSTMWDIHSPAFKSDAQFPSMRPFSRIRHNCQTGKWLTILRAQWSPNPDSYPHFTVGNMDHSLDIYSVKGDLITQLSDRTMISAVQAVTCSHPTLVERAASGNASGRSILWAPEFLSME</sequence>
<dbReference type="PANTHER" id="PTHR14773:SF0">
    <property type="entry name" value="WD REPEAT-CONTAINING PROTEIN 76"/>
    <property type="match status" value="1"/>
</dbReference>
<evidence type="ECO:0000256" key="6">
    <source>
        <dbReference type="SAM" id="MobiDB-lite"/>
    </source>
</evidence>
<comment type="caution">
    <text evidence="7">The sequence shown here is derived from an EMBL/GenBank/DDBJ whole genome shotgun (WGS) entry which is preliminary data.</text>
</comment>
<evidence type="ECO:0000256" key="5">
    <source>
        <dbReference type="RuleBase" id="RU365004"/>
    </source>
</evidence>
<dbReference type="Proteomes" id="UP000283269">
    <property type="component" value="Unassembled WGS sequence"/>
</dbReference>
<dbReference type="SMART" id="SM00320">
    <property type="entry name" value="WD40"/>
    <property type="match status" value="3"/>
</dbReference>
<keyword evidence="3 5" id="KW-0853">WD repeat</keyword>
<dbReference type="Gene3D" id="2.130.10.10">
    <property type="entry name" value="YVTN repeat-like/Quinoprotein amine dehydrogenase"/>
    <property type="match status" value="1"/>
</dbReference>
<dbReference type="GO" id="GO:0006974">
    <property type="term" value="P:DNA damage response"/>
    <property type="evidence" value="ECO:0007669"/>
    <property type="project" value="UniProtKB-KW"/>
</dbReference>
<keyword evidence="5" id="KW-0238">DNA-binding</keyword>
<comment type="function">
    <text evidence="5">DNA-binding protein that binds to both single- and double-stranded DNA. Binds preferentially to UV-damaged DNA. May be involved in DNA-metabolic processes.</text>
</comment>
<accession>A0A409X816</accession>
<dbReference type="SUPFAM" id="SSF50978">
    <property type="entry name" value="WD40 repeat-like"/>
    <property type="match status" value="1"/>
</dbReference>
<keyword evidence="5" id="KW-0227">DNA damage</keyword>
<dbReference type="PANTHER" id="PTHR14773">
    <property type="entry name" value="WD REPEAT-CONTAINING PROTEIN 76"/>
    <property type="match status" value="1"/>
</dbReference>
<feature type="compositionally biased region" description="Basic and acidic residues" evidence="6">
    <location>
        <begin position="69"/>
        <end position="88"/>
    </location>
</feature>
<dbReference type="EMBL" id="NHYD01002412">
    <property type="protein sequence ID" value="PPQ86857.1"/>
    <property type="molecule type" value="Genomic_DNA"/>
</dbReference>
<evidence type="ECO:0000313" key="8">
    <source>
        <dbReference type="Proteomes" id="UP000283269"/>
    </source>
</evidence>
<dbReference type="GO" id="GO:0005634">
    <property type="term" value="C:nucleus"/>
    <property type="evidence" value="ECO:0007669"/>
    <property type="project" value="TreeGrafter"/>
</dbReference>
<dbReference type="InParanoid" id="A0A409X816"/>
<dbReference type="OrthoDB" id="9890280at2759"/>
<evidence type="ECO:0000256" key="3">
    <source>
        <dbReference type="ARBA" id="ARBA00022574"/>
    </source>
</evidence>